<gene>
    <name evidence="3" type="ORF">JOE66_000073</name>
</gene>
<accession>A0ABS2L063</accession>
<evidence type="ECO:0000313" key="4">
    <source>
        <dbReference type="Proteomes" id="UP000776164"/>
    </source>
</evidence>
<dbReference type="Proteomes" id="UP000776164">
    <property type="component" value="Unassembled WGS sequence"/>
</dbReference>
<feature type="region of interest" description="Disordered" evidence="1">
    <location>
        <begin position="222"/>
        <end position="268"/>
    </location>
</feature>
<name>A0ABS2L063_9MICO</name>
<reference evidence="3 4" key="1">
    <citation type="submission" date="2021-01" db="EMBL/GenBank/DDBJ databases">
        <title>Sequencing the genomes of 1000 actinobacteria strains.</title>
        <authorList>
            <person name="Klenk H.-P."/>
        </authorList>
    </citation>
    <scope>NUCLEOTIDE SEQUENCE [LARGE SCALE GENOMIC DNA]</scope>
    <source>
        <strain evidence="3 4">DSM 13057</strain>
    </source>
</reference>
<dbReference type="Pfam" id="PF12728">
    <property type="entry name" value="HTH_17"/>
    <property type="match status" value="1"/>
</dbReference>
<evidence type="ECO:0000256" key="1">
    <source>
        <dbReference type="SAM" id="MobiDB-lite"/>
    </source>
</evidence>
<proteinExistence type="predicted"/>
<evidence type="ECO:0000259" key="2">
    <source>
        <dbReference type="Pfam" id="PF12728"/>
    </source>
</evidence>
<dbReference type="NCBIfam" id="TIGR01764">
    <property type="entry name" value="excise"/>
    <property type="match status" value="1"/>
</dbReference>
<protein>
    <submittedName>
        <fullName evidence="3">Excisionase family DNA binding protein</fullName>
    </submittedName>
</protein>
<organism evidence="3 4">
    <name type="scientific">Subtercola frigoramans</name>
    <dbReference type="NCBI Taxonomy" id="120298"/>
    <lineage>
        <taxon>Bacteria</taxon>
        <taxon>Bacillati</taxon>
        <taxon>Actinomycetota</taxon>
        <taxon>Actinomycetes</taxon>
        <taxon>Micrococcales</taxon>
        <taxon>Microbacteriaceae</taxon>
        <taxon>Subtercola</taxon>
    </lineage>
</organism>
<dbReference type="EMBL" id="JAFBBU010000001">
    <property type="protein sequence ID" value="MBM7470439.1"/>
    <property type="molecule type" value="Genomic_DNA"/>
</dbReference>
<dbReference type="InterPro" id="IPR010093">
    <property type="entry name" value="SinI_DNA-bd"/>
</dbReference>
<dbReference type="InterPro" id="IPR041657">
    <property type="entry name" value="HTH_17"/>
</dbReference>
<feature type="domain" description="Helix-turn-helix" evidence="2">
    <location>
        <begin position="172"/>
        <end position="220"/>
    </location>
</feature>
<comment type="caution">
    <text evidence="3">The sequence shown here is derived from an EMBL/GenBank/DDBJ whole genome shotgun (WGS) entry which is preliminary data.</text>
</comment>
<feature type="compositionally biased region" description="Low complexity" evidence="1">
    <location>
        <begin position="1"/>
        <end position="21"/>
    </location>
</feature>
<sequence length="268" mass="28082">MADTLLARRSSPSASRTTGSAKSKCGGWTATALRIGIDFTGRAAYIGRGSTLLTDTRTDEPTPVPLLNERATSALDQASAQRLTVALQTEANAARGRRVKAAPAEAPNRDATTPPPPARTTEPRRAKGTAAPTIMVDDRTLPVTPEVVEAVLDLLRRFAEGHAVVVASTDSLLTTSQAAELIGISATYLLRLANEGVIPVEYRGTHRRFALADATAYLEKSRAAKAERAASSPSAPDATSDLDATAEAKSPADPKTPGTRSKRARTAG</sequence>
<feature type="region of interest" description="Disordered" evidence="1">
    <location>
        <begin position="1"/>
        <end position="25"/>
    </location>
</feature>
<feature type="region of interest" description="Disordered" evidence="1">
    <location>
        <begin position="91"/>
        <end position="129"/>
    </location>
</feature>
<keyword evidence="4" id="KW-1185">Reference proteome</keyword>
<evidence type="ECO:0000313" key="3">
    <source>
        <dbReference type="EMBL" id="MBM7470439.1"/>
    </source>
</evidence>
<feature type="compositionally biased region" description="Low complexity" evidence="1">
    <location>
        <begin position="229"/>
        <end position="245"/>
    </location>
</feature>
<dbReference type="RefSeq" id="WP_239518163.1">
    <property type="nucleotide sequence ID" value="NZ_BAAAHT010000001.1"/>
</dbReference>